<comment type="caution">
    <text evidence="1">The sequence shown here is derived from an EMBL/GenBank/DDBJ whole genome shotgun (WGS) entry which is preliminary data.</text>
</comment>
<name>A0A6N9YNC4_9ACTN</name>
<dbReference type="EMBL" id="JAAGOB010000007">
    <property type="protein sequence ID" value="NED96445.1"/>
    <property type="molecule type" value="Genomic_DNA"/>
</dbReference>
<dbReference type="RefSeq" id="WP_163819234.1">
    <property type="nucleotide sequence ID" value="NZ_JAAGOB010000007.1"/>
</dbReference>
<evidence type="ECO:0000313" key="2">
    <source>
        <dbReference type="Proteomes" id="UP000469185"/>
    </source>
</evidence>
<reference evidence="1 2" key="1">
    <citation type="submission" date="2020-02" db="EMBL/GenBank/DDBJ databases">
        <authorList>
            <person name="Li X.-J."/>
            <person name="Feng X.-M."/>
        </authorList>
    </citation>
    <scope>NUCLEOTIDE SEQUENCE [LARGE SCALE GENOMIC DNA]</scope>
    <source>
        <strain evidence="1 2">CGMCC 4.7225</strain>
    </source>
</reference>
<evidence type="ECO:0000313" key="1">
    <source>
        <dbReference type="EMBL" id="NED96445.1"/>
    </source>
</evidence>
<dbReference type="Pfam" id="PF25595">
    <property type="entry name" value="Phage_TTP_16"/>
    <property type="match status" value="1"/>
</dbReference>
<dbReference type="InterPro" id="IPR058009">
    <property type="entry name" value="TTP_Phage_16"/>
</dbReference>
<dbReference type="AlphaFoldDB" id="A0A6N9YNC4"/>
<keyword evidence="2" id="KW-1185">Reference proteome</keyword>
<protein>
    <recommendedName>
        <fullName evidence="3">Phage tail protein</fullName>
    </recommendedName>
</protein>
<organism evidence="1 2">
    <name type="scientific">Phytoactinopolyspora alkaliphila</name>
    <dbReference type="NCBI Taxonomy" id="1783498"/>
    <lineage>
        <taxon>Bacteria</taxon>
        <taxon>Bacillati</taxon>
        <taxon>Actinomycetota</taxon>
        <taxon>Actinomycetes</taxon>
        <taxon>Jiangellales</taxon>
        <taxon>Jiangellaceae</taxon>
        <taxon>Phytoactinopolyspora</taxon>
    </lineage>
</organism>
<gene>
    <name evidence="1" type="ORF">G1H11_14135</name>
</gene>
<sequence length="161" mass="17482">MGERAVHENNVAVWFLAGGVASSDLSEVTEAELSAAVEFTELTSDGLGINPTNNNASIAMLRSGKIGQKPGTRQKDINLRFARNTPDGDGDEAWDLFEYGLEGDIIVHRFGLEPSTGAPLEVYRGTSHDPTPIASAQDTYQQFEVPFPLDDWNDKATLVTE</sequence>
<evidence type="ECO:0008006" key="3">
    <source>
        <dbReference type="Google" id="ProtNLM"/>
    </source>
</evidence>
<proteinExistence type="predicted"/>
<dbReference type="Proteomes" id="UP000469185">
    <property type="component" value="Unassembled WGS sequence"/>
</dbReference>
<accession>A0A6N9YNC4</accession>